<evidence type="ECO:0000256" key="7">
    <source>
        <dbReference type="ARBA" id="ARBA00023015"/>
    </source>
</evidence>
<dbReference type="Gene3D" id="1.10.472.10">
    <property type="entry name" value="Cyclin-like"/>
    <property type="match status" value="1"/>
</dbReference>
<dbReference type="PANTHER" id="PTHR11618:SF13">
    <property type="entry name" value="TRANSCRIPTION INITIATION FACTOR IIB"/>
    <property type="match status" value="1"/>
</dbReference>
<comment type="subcellular location">
    <subcellularLocation>
        <location evidence="1">Nucleus</location>
    </subcellularLocation>
</comment>
<evidence type="ECO:0000256" key="10">
    <source>
        <dbReference type="ARBA" id="ARBA00031706"/>
    </source>
</evidence>
<dbReference type="InterPro" id="IPR013137">
    <property type="entry name" value="Znf_TFIIB"/>
</dbReference>
<keyword evidence="15" id="KW-1185">Reference proteome</keyword>
<feature type="compositionally biased region" description="Low complexity" evidence="12">
    <location>
        <begin position="338"/>
        <end position="352"/>
    </location>
</feature>
<evidence type="ECO:0000313" key="15">
    <source>
        <dbReference type="Proteomes" id="UP001445335"/>
    </source>
</evidence>
<dbReference type="Pfam" id="PF08271">
    <property type="entry name" value="Zn_Ribbon_TF"/>
    <property type="match status" value="1"/>
</dbReference>
<evidence type="ECO:0000256" key="8">
    <source>
        <dbReference type="ARBA" id="ARBA00023163"/>
    </source>
</evidence>
<keyword evidence="9" id="KW-0539">Nucleus</keyword>
<keyword evidence="6" id="KW-0862">Zinc</keyword>
<dbReference type="GO" id="GO:0005634">
    <property type="term" value="C:nucleus"/>
    <property type="evidence" value="ECO:0007669"/>
    <property type="project" value="UniProtKB-SubCell"/>
</dbReference>
<dbReference type="InterPro" id="IPR036915">
    <property type="entry name" value="Cyclin-like_sf"/>
</dbReference>
<dbReference type="FunFam" id="1.10.472.10:FF:000019">
    <property type="entry name" value="transcription initiation factor IIB"/>
    <property type="match status" value="1"/>
</dbReference>
<feature type="domain" description="TFIIB-type" evidence="13">
    <location>
        <begin position="10"/>
        <end position="41"/>
    </location>
</feature>
<feature type="region of interest" description="Disordered" evidence="12">
    <location>
        <begin position="338"/>
        <end position="371"/>
    </location>
</feature>
<gene>
    <name evidence="14" type="ORF">WJX81_008700</name>
</gene>
<dbReference type="AlphaFoldDB" id="A0AAW1RTQ8"/>
<dbReference type="InterPro" id="IPR000812">
    <property type="entry name" value="TFIIB"/>
</dbReference>
<keyword evidence="3" id="KW-0479">Metal-binding</keyword>
<evidence type="ECO:0000256" key="11">
    <source>
        <dbReference type="PROSITE-ProRule" id="PRU00469"/>
    </source>
</evidence>
<dbReference type="GO" id="GO:0097550">
    <property type="term" value="C:transcription preinitiation complex"/>
    <property type="evidence" value="ECO:0007669"/>
    <property type="project" value="TreeGrafter"/>
</dbReference>
<comment type="caution">
    <text evidence="14">The sequence shown here is derived from an EMBL/GenBank/DDBJ whole genome shotgun (WGS) entry which is preliminary data.</text>
</comment>
<dbReference type="EMBL" id="JALJOU010000023">
    <property type="protein sequence ID" value="KAK9837177.1"/>
    <property type="molecule type" value="Genomic_DNA"/>
</dbReference>
<protein>
    <recommendedName>
        <fullName evidence="10">General transcription factor TFIIB</fullName>
    </recommendedName>
</protein>
<dbReference type="Proteomes" id="UP001445335">
    <property type="component" value="Unassembled WGS sequence"/>
</dbReference>
<dbReference type="Pfam" id="PF00382">
    <property type="entry name" value="TFIIB"/>
    <property type="match status" value="2"/>
</dbReference>
<evidence type="ECO:0000256" key="9">
    <source>
        <dbReference type="ARBA" id="ARBA00023242"/>
    </source>
</evidence>
<evidence type="ECO:0000256" key="5">
    <source>
        <dbReference type="ARBA" id="ARBA00022771"/>
    </source>
</evidence>
<dbReference type="CDD" id="cd20551">
    <property type="entry name" value="CYCLIN_TFIIB_rpt1"/>
    <property type="match status" value="1"/>
</dbReference>
<evidence type="ECO:0000256" key="3">
    <source>
        <dbReference type="ARBA" id="ARBA00022723"/>
    </source>
</evidence>
<dbReference type="Gene3D" id="1.10.472.170">
    <property type="match status" value="1"/>
</dbReference>
<name>A0AAW1RTQ8_9CHLO</name>
<dbReference type="GO" id="GO:0017025">
    <property type="term" value="F:TBP-class protein binding"/>
    <property type="evidence" value="ECO:0007669"/>
    <property type="project" value="InterPro"/>
</dbReference>
<evidence type="ECO:0000256" key="6">
    <source>
        <dbReference type="ARBA" id="ARBA00022833"/>
    </source>
</evidence>
<dbReference type="SUPFAM" id="SSF57783">
    <property type="entry name" value="Zinc beta-ribbon"/>
    <property type="match status" value="1"/>
</dbReference>
<dbReference type="PRINTS" id="PR00685">
    <property type="entry name" value="TIFACTORIIB"/>
</dbReference>
<organism evidence="14 15">
    <name type="scientific">Elliptochloris bilobata</name>
    <dbReference type="NCBI Taxonomy" id="381761"/>
    <lineage>
        <taxon>Eukaryota</taxon>
        <taxon>Viridiplantae</taxon>
        <taxon>Chlorophyta</taxon>
        <taxon>core chlorophytes</taxon>
        <taxon>Trebouxiophyceae</taxon>
        <taxon>Trebouxiophyceae incertae sedis</taxon>
        <taxon>Elliptochloris clade</taxon>
        <taxon>Elliptochloris</taxon>
    </lineage>
</organism>
<evidence type="ECO:0000256" key="1">
    <source>
        <dbReference type="ARBA" id="ARBA00004123"/>
    </source>
</evidence>
<proteinExistence type="inferred from homology"/>
<keyword evidence="7" id="KW-0805">Transcription regulation</keyword>
<accession>A0AAW1RTQ8</accession>
<evidence type="ECO:0000256" key="4">
    <source>
        <dbReference type="ARBA" id="ARBA00022737"/>
    </source>
</evidence>
<keyword evidence="5 11" id="KW-0863">Zinc-finger</keyword>
<dbReference type="InterPro" id="IPR013763">
    <property type="entry name" value="Cyclin-like_dom"/>
</dbReference>
<dbReference type="SUPFAM" id="SSF47954">
    <property type="entry name" value="Cyclin-like"/>
    <property type="match status" value="2"/>
</dbReference>
<evidence type="ECO:0000256" key="12">
    <source>
        <dbReference type="SAM" id="MobiDB-lite"/>
    </source>
</evidence>
<keyword evidence="4" id="KW-0677">Repeat</keyword>
<keyword evidence="8" id="KW-0804">Transcription</keyword>
<dbReference type="FunFam" id="1.10.472.170:FF:000001">
    <property type="entry name" value="Transcription initiation factor IIB"/>
    <property type="match status" value="1"/>
</dbReference>
<dbReference type="GO" id="GO:0070897">
    <property type="term" value="P:transcription preinitiation complex assembly"/>
    <property type="evidence" value="ECO:0007669"/>
    <property type="project" value="InterPro"/>
</dbReference>
<evidence type="ECO:0000256" key="2">
    <source>
        <dbReference type="ARBA" id="ARBA00010857"/>
    </source>
</evidence>
<dbReference type="SMART" id="SM00385">
    <property type="entry name" value="CYCLIN"/>
    <property type="match status" value="1"/>
</dbReference>
<dbReference type="GO" id="GO:0008270">
    <property type="term" value="F:zinc ion binding"/>
    <property type="evidence" value="ECO:0007669"/>
    <property type="project" value="UniProtKB-KW"/>
</dbReference>
<feature type="compositionally biased region" description="Basic and acidic residues" evidence="12">
    <location>
        <begin position="356"/>
        <end position="371"/>
    </location>
</feature>
<evidence type="ECO:0000259" key="13">
    <source>
        <dbReference type="PROSITE" id="PS51134"/>
    </source>
</evidence>
<comment type="similarity">
    <text evidence="2">Belongs to the TFIIB family.</text>
</comment>
<dbReference type="PROSITE" id="PS51134">
    <property type="entry name" value="ZF_TFIIB"/>
    <property type="match status" value="1"/>
</dbReference>
<dbReference type="InterPro" id="IPR013150">
    <property type="entry name" value="TFIIB_cyclin"/>
</dbReference>
<sequence>MADSGLRAKYEQTCPDCGGTDFVEDHAQGDLICTSCGLVVEAHGIDERSEWRTFGDKDKETVDPTRVGGPSNHLLTDGGLSLVIGDATKGTGNAALTQAIRRAQERGGNPDRGLLVAFGHIGRLCTALGLVKAIQDRACEVFKQISESKSIRGRGLAAVCAAVVYIACRQESNPRTFKEICAVVSNASKKDIGRCYKFITKELEQDMGTIHAADYMRRFGSRLGLANKDMQAAEEAAHIACPRDGRPMGGQLKPWDGKSPLSIAAALLYLITSLPRATQHPTALAVADASGVAEVTVRGTYRDLYPEAAGLVPSWFATPAEVASLPLPFATYGQLQPGYGQPQPLAAPGPLLKQEPQWEPKQEAKQEFKRE</sequence>
<dbReference type="PANTHER" id="PTHR11618">
    <property type="entry name" value="TRANSCRIPTION INITIATION FACTOR IIB-RELATED"/>
    <property type="match status" value="1"/>
</dbReference>
<evidence type="ECO:0000313" key="14">
    <source>
        <dbReference type="EMBL" id="KAK9837177.1"/>
    </source>
</evidence>
<reference evidence="14 15" key="1">
    <citation type="journal article" date="2024" name="Nat. Commun.">
        <title>Phylogenomics reveals the evolutionary origins of lichenization in chlorophyte algae.</title>
        <authorList>
            <person name="Puginier C."/>
            <person name="Libourel C."/>
            <person name="Otte J."/>
            <person name="Skaloud P."/>
            <person name="Haon M."/>
            <person name="Grisel S."/>
            <person name="Petersen M."/>
            <person name="Berrin J.G."/>
            <person name="Delaux P.M."/>
            <person name="Dal Grande F."/>
            <person name="Keller J."/>
        </authorList>
    </citation>
    <scope>NUCLEOTIDE SEQUENCE [LARGE SCALE GENOMIC DNA]</scope>
    <source>
        <strain evidence="14 15">SAG 245.80</strain>
    </source>
</reference>